<dbReference type="PANTHER" id="PTHR22963">
    <property type="entry name" value="ENDOGLIN-RELATED"/>
    <property type="match status" value="1"/>
</dbReference>
<dbReference type="OrthoDB" id="7771744at2759"/>
<dbReference type="PROSITE" id="PS50026">
    <property type="entry name" value="EGF_3"/>
    <property type="match status" value="3"/>
</dbReference>
<feature type="disulfide bond" evidence="1">
    <location>
        <begin position="287"/>
        <end position="297"/>
    </location>
</feature>
<feature type="disulfide bond" evidence="1">
    <location>
        <begin position="445"/>
        <end position="455"/>
    </location>
</feature>
<keyword evidence="1" id="KW-0245">EGF-like domain</keyword>
<dbReference type="EMBL" id="CAJVCH010427903">
    <property type="protein sequence ID" value="CAG7818687.1"/>
    <property type="molecule type" value="Genomic_DNA"/>
</dbReference>
<dbReference type="PROSITE" id="PS01186">
    <property type="entry name" value="EGF_2"/>
    <property type="match status" value="4"/>
</dbReference>
<comment type="caution">
    <text evidence="4">The sequence shown here is derived from an EMBL/GenBank/DDBJ whole genome shotgun (WGS) entry which is preliminary data.</text>
</comment>
<evidence type="ECO:0000313" key="5">
    <source>
        <dbReference type="Proteomes" id="UP000708208"/>
    </source>
</evidence>
<comment type="caution">
    <text evidence="1">Lacks conserved residue(s) required for the propagation of feature annotation.</text>
</comment>
<feature type="region of interest" description="Disordered" evidence="2">
    <location>
        <begin position="389"/>
        <end position="411"/>
    </location>
</feature>
<dbReference type="Proteomes" id="UP000708208">
    <property type="component" value="Unassembled WGS sequence"/>
</dbReference>
<name>A0A8J2KSG1_9HEXA</name>
<keyword evidence="5" id="KW-1185">Reference proteome</keyword>
<dbReference type="SMART" id="SM00181">
    <property type="entry name" value="EGF"/>
    <property type="match status" value="5"/>
</dbReference>
<reference evidence="4" key="1">
    <citation type="submission" date="2021-06" db="EMBL/GenBank/DDBJ databases">
        <authorList>
            <person name="Hodson N. C."/>
            <person name="Mongue J. A."/>
            <person name="Jaron S. K."/>
        </authorList>
    </citation>
    <scope>NUCLEOTIDE SEQUENCE</scope>
</reference>
<protein>
    <recommendedName>
        <fullName evidence="3">EGF-like domain-containing protein</fullName>
    </recommendedName>
</protein>
<gene>
    <name evidence="4" type="ORF">AFUS01_LOCUS29173</name>
</gene>
<feature type="domain" description="EGF-like" evidence="3">
    <location>
        <begin position="442"/>
        <end position="479"/>
    </location>
</feature>
<evidence type="ECO:0000256" key="1">
    <source>
        <dbReference type="PROSITE-ProRule" id="PRU00076"/>
    </source>
</evidence>
<proteinExistence type="predicted"/>
<feature type="domain" description="EGF-like" evidence="3">
    <location>
        <begin position="283"/>
        <end position="321"/>
    </location>
</feature>
<sequence>MNSPPFPTKPLSFGGVITRSTQASQSENNIYFVDATYLSVLDELKMKSFGGYLLALSSITLLNVYAVRGATTSSPTIRLFQTDGDNKILKVINAASNTESILENIESIRLECTADYPVQWVYNGNGVPLMESRIMANSAVEYRASAYVNKLTERHTGKYKCQSTETPDILSYFYIYVPGSALFSASTGKELEIGSNSVQIPCTVSSPRIAVYLQKPVGAPLSNQAEYDPRRGFYFQVAEMKKAVGVYLCKASYRGATNVLEYEVKILLNSSSLVDDEPVNISPESPCNPPCATNAKCVFTNGDSRCECLEPFQGDGYRTCERKTRPRGECADHSDCSDNLSCFVDSVCRDPCTNSAHGLECGTNAICKTVDHQPTCACPGGSYGDPMRECSGVQGDQPPSRRKPTTPRTTSSKCDCGPDCECICRTDKDCDKGHVCNGTRCQDPCEKLCGSNAICTAVQGTGLCSCPKGYRGDPWKSCSRIGSEPIQTPDDEPTGTCLSDKDCPLKYTCDAHKCIDPCDKCVPNASCDLFDGGSKPKCRCPEGYTGDGTISCTPDLNFEVSSVKYSTEEKTACSDVSCGTHGECRIYDGLPKCNCQNGYVGSPPNCKAECKALRCVVRNIRRNPLPVFGSSFISIILIGTYPLTNLRILQSLPHRVKPEAVETHLQM</sequence>
<evidence type="ECO:0000313" key="4">
    <source>
        <dbReference type="EMBL" id="CAG7818687.1"/>
    </source>
</evidence>
<dbReference type="InterPro" id="IPR000742">
    <property type="entry name" value="EGF"/>
</dbReference>
<accession>A0A8J2KSG1</accession>
<keyword evidence="1" id="KW-1015">Disulfide bond</keyword>
<evidence type="ECO:0000256" key="2">
    <source>
        <dbReference type="SAM" id="MobiDB-lite"/>
    </source>
</evidence>
<dbReference type="PANTHER" id="PTHR22963:SF39">
    <property type="entry name" value="DUMPY"/>
    <property type="match status" value="1"/>
</dbReference>
<organism evidence="4 5">
    <name type="scientific">Allacma fusca</name>
    <dbReference type="NCBI Taxonomy" id="39272"/>
    <lineage>
        <taxon>Eukaryota</taxon>
        <taxon>Metazoa</taxon>
        <taxon>Ecdysozoa</taxon>
        <taxon>Arthropoda</taxon>
        <taxon>Hexapoda</taxon>
        <taxon>Collembola</taxon>
        <taxon>Symphypleona</taxon>
        <taxon>Sminthuridae</taxon>
        <taxon>Allacma</taxon>
    </lineage>
</organism>
<feature type="domain" description="EGF-like" evidence="3">
    <location>
        <begin position="569"/>
        <end position="607"/>
    </location>
</feature>
<evidence type="ECO:0000259" key="3">
    <source>
        <dbReference type="PROSITE" id="PS50026"/>
    </source>
</evidence>
<dbReference type="AlphaFoldDB" id="A0A8J2KSG1"/>